<dbReference type="InterPro" id="IPR013078">
    <property type="entry name" value="His_Pase_superF_clade-1"/>
</dbReference>
<dbReference type="PANTHER" id="PTHR21340:SF0">
    <property type="entry name" value="BIS(5'-NUCLEOSYL)-TETRAPHOSPHATASE [ASYMMETRICAL]"/>
    <property type="match status" value="1"/>
</dbReference>
<name>A0A1J4N8H9_9ACTN</name>
<evidence type="ECO:0000313" key="5">
    <source>
        <dbReference type="EMBL" id="OIJ27826.1"/>
    </source>
</evidence>
<dbReference type="PROSITE" id="PS51462">
    <property type="entry name" value="NUDIX"/>
    <property type="match status" value="1"/>
</dbReference>
<dbReference type="PANTHER" id="PTHR21340">
    <property type="entry name" value="DIADENOSINE 5,5-P1,P4-TETRAPHOSPHATE PYROPHOSPHOHYDROLASE MUTT"/>
    <property type="match status" value="1"/>
</dbReference>
<dbReference type="InterPro" id="IPR029033">
    <property type="entry name" value="His_PPase_superfam"/>
</dbReference>
<dbReference type="InterPro" id="IPR020084">
    <property type="entry name" value="NUDIX_hydrolase_CS"/>
</dbReference>
<dbReference type="SUPFAM" id="SSF53254">
    <property type="entry name" value="Phosphoglycerate mutase-like"/>
    <property type="match status" value="1"/>
</dbReference>
<dbReference type="GO" id="GO:0006754">
    <property type="term" value="P:ATP biosynthetic process"/>
    <property type="evidence" value="ECO:0007669"/>
    <property type="project" value="TreeGrafter"/>
</dbReference>
<dbReference type="RefSeq" id="WP_045548873.1">
    <property type="nucleotide sequence ID" value="NZ_JZDQ02000006.1"/>
</dbReference>
<dbReference type="PROSITE" id="PS00893">
    <property type="entry name" value="NUDIX_BOX"/>
    <property type="match status" value="1"/>
</dbReference>
<comment type="caution">
    <text evidence="5">The sequence shown here is derived from an EMBL/GenBank/DDBJ whole genome shotgun (WGS) entry which is preliminary data.</text>
</comment>
<dbReference type="PRINTS" id="PR00502">
    <property type="entry name" value="NUDIXFAMILY"/>
</dbReference>
<evidence type="ECO:0000259" key="4">
    <source>
        <dbReference type="PROSITE" id="PS51462"/>
    </source>
</evidence>
<proteinExistence type="inferred from homology"/>
<evidence type="ECO:0000256" key="2">
    <source>
        <dbReference type="ARBA" id="ARBA00022801"/>
    </source>
</evidence>
<evidence type="ECO:0000256" key="3">
    <source>
        <dbReference type="RuleBase" id="RU003476"/>
    </source>
</evidence>
<dbReference type="EMBL" id="JZDQ02000006">
    <property type="protein sequence ID" value="OIJ27826.1"/>
    <property type="molecule type" value="Genomic_DNA"/>
</dbReference>
<reference evidence="5" key="1">
    <citation type="submission" date="2016-10" db="EMBL/GenBank/DDBJ databases">
        <title>Draft Genome Sequence of Nocardioides luteus Strain BAFB, an Alkane-Degrading Bacterium Isolated from JP-7 Polluted Soil.</title>
        <authorList>
            <person name="Brown L."/>
            <person name="Ruiz O.N."/>
            <person name="Gunasekera T."/>
        </authorList>
    </citation>
    <scope>NUCLEOTIDE SEQUENCE [LARGE SCALE GENOMIC DNA]</scope>
    <source>
        <strain evidence="5">BAFB</strain>
    </source>
</reference>
<dbReference type="Pfam" id="PF00300">
    <property type="entry name" value="His_Phos_1"/>
    <property type="match status" value="1"/>
</dbReference>
<dbReference type="STRING" id="1844.UG56_005590"/>
<dbReference type="InterPro" id="IPR051325">
    <property type="entry name" value="Nudix_hydrolase_domain"/>
</dbReference>
<protein>
    <submittedName>
        <fullName evidence="5">DNA mismatch repair protein MutT</fullName>
    </submittedName>
</protein>
<dbReference type="GO" id="GO:0004081">
    <property type="term" value="F:bis(5'-nucleosyl)-tetraphosphatase (asymmetrical) activity"/>
    <property type="evidence" value="ECO:0007669"/>
    <property type="project" value="TreeGrafter"/>
</dbReference>
<dbReference type="AlphaFoldDB" id="A0A1J4N8H9"/>
<dbReference type="InterPro" id="IPR020476">
    <property type="entry name" value="Nudix_hydrolase"/>
</dbReference>
<dbReference type="CDD" id="cd03673">
    <property type="entry name" value="NUDIX_Ap6A_hydrolase"/>
    <property type="match status" value="1"/>
</dbReference>
<dbReference type="SMART" id="SM00855">
    <property type="entry name" value="PGAM"/>
    <property type="match status" value="1"/>
</dbReference>
<evidence type="ECO:0000313" key="6">
    <source>
        <dbReference type="Proteomes" id="UP000033772"/>
    </source>
</evidence>
<dbReference type="InterPro" id="IPR015797">
    <property type="entry name" value="NUDIX_hydrolase-like_dom_sf"/>
</dbReference>
<dbReference type="OrthoDB" id="4287477at2"/>
<dbReference type="SUPFAM" id="SSF55811">
    <property type="entry name" value="Nudix"/>
    <property type="match status" value="1"/>
</dbReference>
<gene>
    <name evidence="5" type="ORF">UG56_005590</name>
</gene>
<accession>A0A1J4N8H9</accession>
<sequence length="288" mass="31452">MPEIPAAGVVVFREHDDKPEVALIHRPKYDDWSFPKGKVDPGETVPVAAIREVREETGLRVALGHPLRSQRYPVEAGQKVVHYWVGRTAAGADDDVDGYEINDEIDDVEWLPLEKAHQRLTYPHDRETLRQAEDVRHPTTPLVILRHGSAVGRSAWSGADEERPLDDTGRAQAVTLAGLLMAYDVGRVITSTSTRCVQSVAPYAGLAGLASEQMRLLSEEGAEAGSVSALAADTVRDLAVPTVICTHRPVLPWIFDGLGVRDPKLAKGELMVLHVRAGEVRAVEAFQA</sequence>
<dbReference type="Gene3D" id="3.40.50.1240">
    <property type="entry name" value="Phosphoglycerate mutase-like"/>
    <property type="match status" value="1"/>
</dbReference>
<keyword evidence="2 3" id="KW-0378">Hydrolase</keyword>
<feature type="domain" description="Nudix hydrolase" evidence="4">
    <location>
        <begin position="2"/>
        <end position="133"/>
    </location>
</feature>
<dbReference type="GO" id="GO:0006167">
    <property type="term" value="P:AMP biosynthetic process"/>
    <property type="evidence" value="ECO:0007669"/>
    <property type="project" value="TreeGrafter"/>
</dbReference>
<dbReference type="Proteomes" id="UP000033772">
    <property type="component" value="Unassembled WGS sequence"/>
</dbReference>
<dbReference type="Pfam" id="PF00293">
    <property type="entry name" value="NUDIX"/>
    <property type="match status" value="1"/>
</dbReference>
<evidence type="ECO:0000256" key="1">
    <source>
        <dbReference type="ARBA" id="ARBA00005582"/>
    </source>
</evidence>
<comment type="similarity">
    <text evidence="1 3">Belongs to the Nudix hydrolase family.</text>
</comment>
<organism evidence="5 6">
    <name type="scientific">Nocardioides luteus</name>
    <dbReference type="NCBI Taxonomy" id="1844"/>
    <lineage>
        <taxon>Bacteria</taxon>
        <taxon>Bacillati</taxon>
        <taxon>Actinomycetota</taxon>
        <taxon>Actinomycetes</taxon>
        <taxon>Propionibacteriales</taxon>
        <taxon>Nocardioidaceae</taxon>
        <taxon>Nocardioides</taxon>
    </lineage>
</organism>
<keyword evidence="6" id="KW-1185">Reference proteome</keyword>
<dbReference type="Gene3D" id="3.90.79.10">
    <property type="entry name" value="Nucleoside Triphosphate Pyrophosphohydrolase"/>
    <property type="match status" value="1"/>
</dbReference>
<dbReference type="CDD" id="cd07067">
    <property type="entry name" value="HP_PGM_like"/>
    <property type="match status" value="1"/>
</dbReference>
<dbReference type="InterPro" id="IPR000086">
    <property type="entry name" value="NUDIX_hydrolase_dom"/>
</dbReference>